<comment type="caution">
    <text evidence="10">The sequence shown here is derived from an EMBL/GenBank/DDBJ whole genome shotgun (WGS) entry which is preliminary data.</text>
</comment>
<dbReference type="PIRSF" id="PIRSF038994">
    <property type="entry name" value="NagA"/>
    <property type="match status" value="1"/>
</dbReference>
<evidence type="ECO:0000256" key="7">
    <source>
        <dbReference type="PIRSR" id="PIRSR038994-2"/>
    </source>
</evidence>
<comment type="similarity">
    <text evidence="1 5">Belongs to the metallo-dependent hydrolases superfamily. NagA family.</text>
</comment>
<sequence>MLITAGTVVTGTRVLRPGWLLVAGATVTALGEGTPPPRLTADGHTPVDLGAATVVPGFVDTHVHGGGGGSFPDAAAEQTALALDAHARHGTTTMMASLVSADQDDLLAQIRVLADQVRTGLLCGIHLEGPWIAPSKKGAHDPTTLRAPDPVEVAEALDTADGTVRMVTLAPELPGALDAVRQIVASGAVAAVGHTDATYDETRAAVAAGARVGTHLFNAMRPVHHREPGPVTALVEDPRVQVEMIGDGVHLHPAVYREVCALVGTDRVNLVTDAMAAAGMPDGPYRLGGLDVDVVDGTAHVAGTTTIAGSTATMDRLFRFAVDNGPGGDDGLLRAVRQTSVNPAGTFGLPTVGLHEGGRADAVVLDTSLRVTSVLRGGVWVTGGSD</sequence>
<dbReference type="AlphaFoldDB" id="A0A3D4T0B7"/>
<evidence type="ECO:0000256" key="8">
    <source>
        <dbReference type="PIRSR" id="PIRSR038994-3"/>
    </source>
</evidence>
<dbReference type="InterPro" id="IPR003764">
    <property type="entry name" value="GlcNAc_6-P_deAcase"/>
</dbReference>
<evidence type="ECO:0000256" key="2">
    <source>
        <dbReference type="ARBA" id="ARBA00022723"/>
    </source>
</evidence>
<feature type="binding site" evidence="8">
    <location>
        <position position="215"/>
    </location>
    <ligand>
        <name>Zn(2+)</name>
        <dbReference type="ChEBI" id="CHEBI:29105"/>
    </ligand>
</feature>
<dbReference type="InterPro" id="IPR032466">
    <property type="entry name" value="Metal_Hydrolase"/>
</dbReference>
<dbReference type="Proteomes" id="UP000261739">
    <property type="component" value="Unassembled WGS sequence"/>
</dbReference>
<keyword evidence="4 5" id="KW-0119">Carbohydrate metabolism</keyword>
<feature type="binding site" evidence="7">
    <location>
        <position position="226"/>
    </location>
    <ligand>
        <name>substrate</name>
    </ligand>
</feature>
<dbReference type="PANTHER" id="PTHR11113:SF14">
    <property type="entry name" value="N-ACETYLGLUCOSAMINE-6-PHOSPHATE DEACETYLASE"/>
    <property type="match status" value="1"/>
</dbReference>
<dbReference type="CDD" id="cd00854">
    <property type="entry name" value="NagA"/>
    <property type="match status" value="1"/>
</dbReference>
<organism evidence="10 11">
    <name type="scientific">Corynebacterium nuruki</name>
    <dbReference type="NCBI Taxonomy" id="1032851"/>
    <lineage>
        <taxon>Bacteria</taxon>
        <taxon>Bacillati</taxon>
        <taxon>Actinomycetota</taxon>
        <taxon>Actinomycetes</taxon>
        <taxon>Mycobacteriales</taxon>
        <taxon>Corynebacteriaceae</taxon>
        <taxon>Corynebacterium</taxon>
    </lineage>
</organism>
<feature type="binding site" evidence="8">
    <location>
        <position position="194"/>
    </location>
    <ligand>
        <name>Zn(2+)</name>
        <dbReference type="ChEBI" id="CHEBI:29105"/>
    </ligand>
</feature>
<evidence type="ECO:0000256" key="1">
    <source>
        <dbReference type="ARBA" id="ARBA00010716"/>
    </source>
</evidence>
<dbReference type="RefSeq" id="WP_273052223.1">
    <property type="nucleotide sequence ID" value="NZ_DAITTW010000009.1"/>
</dbReference>
<evidence type="ECO:0000313" key="11">
    <source>
        <dbReference type="Proteomes" id="UP000261739"/>
    </source>
</evidence>
<name>A0A3D4T0B7_9CORY</name>
<reference evidence="10 11" key="1">
    <citation type="journal article" date="2018" name="Nat. Biotechnol.">
        <title>A standardized bacterial taxonomy based on genome phylogeny substantially revises the tree of life.</title>
        <authorList>
            <person name="Parks D.H."/>
            <person name="Chuvochina M."/>
            <person name="Waite D.W."/>
            <person name="Rinke C."/>
            <person name="Skarshewski A."/>
            <person name="Chaumeil P.A."/>
            <person name="Hugenholtz P."/>
        </authorList>
    </citation>
    <scope>NUCLEOTIDE SEQUENCE [LARGE SCALE GENOMIC DNA]</scope>
    <source>
        <strain evidence="10">UBA11247</strain>
    </source>
</reference>
<dbReference type="Pfam" id="PF01979">
    <property type="entry name" value="Amidohydro_1"/>
    <property type="match status" value="1"/>
</dbReference>
<dbReference type="PANTHER" id="PTHR11113">
    <property type="entry name" value="N-ACETYLGLUCOSAMINE-6-PHOSPHATE DEACETYLASE"/>
    <property type="match status" value="1"/>
</dbReference>
<dbReference type="GO" id="GO:0008448">
    <property type="term" value="F:N-acetylglucosamine-6-phosphate deacetylase activity"/>
    <property type="evidence" value="ECO:0007669"/>
    <property type="project" value="InterPro"/>
</dbReference>
<evidence type="ECO:0000256" key="6">
    <source>
        <dbReference type="PIRSR" id="PIRSR038994-1"/>
    </source>
</evidence>
<feature type="active site" description="Proton donor/acceptor" evidence="6">
    <location>
        <position position="273"/>
    </location>
</feature>
<feature type="binding site" evidence="7">
    <location>
        <begin position="218"/>
        <end position="219"/>
    </location>
    <ligand>
        <name>substrate</name>
    </ligand>
</feature>
<evidence type="ECO:0000256" key="4">
    <source>
        <dbReference type="ARBA" id="ARBA00023277"/>
    </source>
</evidence>
<dbReference type="InterPro" id="IPR006680">
    <property type="entry name" value="Amidohydro-rel"/>
</dbReference>
<dbReference type="Gene3D" id="3.20.20.140">
    <property type="entry name" value="Metal-dependent hydrolases"/>
    <property type="match status" value="1"/>
</dbReference>
<dbReference type="SUPFAM" id="SSF51338">
    <property type="entry name" value="Composite domain of metallo-dependent hydrolases"/>
    <property type="match status" value="1"/>
</dbReference>
<dbReference type="SUPFAM" id="SSF51556">
    <property type="entry name" value="Metallo-dependent hydrolases"/>
    <property type="match status" value="1"/>
</dbReference>
<comment type="cofactor">
    <cofactor evidence="8">
        <name>a divalent metal cation</name>
        <dbReference type="ChEBI" id="CHEBI:60240"/>
    </cofactor>
    <text evidence="8">Binds 1 divalent metal cation per subunit.</text>
</comment>
<dbReference type="GO" id="GO:0046872">
    <property type="term" value="F:metal ion binding"/>
    <property type="evidence" value="ECO:0007669"/>
    <property type="project" value="UniProtKB-KW"/>
</dbReference>
<dbReference type="EMBL" id="DQID01000242">
    <property type="protein sequence ID" value="HCT14968.1"/>
    <property type="molecule type" value="Genomic_DNA"/>
</dbReference>
<evidence type="ECO:0000256" key="5">
    <source>
        <dbReference type="PIRNR" id="PIRNR038994"/>
    </source>
</evidence>
<dbReference type="GO" id="GO:0006046">
    <property type="term" value="P:N-acetylglucosamine catabolic process"/>
    <property type="evidence" value="ECO:0007669"/>
    <property type="project" value="TreeGrafter"/>
</dbReference>
<feature type="binding site" evidence="7">
    <location>
        <position position="139"/>
    </location>
    <ligand>
        <name>substrate</name>
    </ligand>
</feature>
<dbReference type="InterPro" id="IPR011059">
    <property type="entry name" value="Metal-dep_hydrolase_composite"/>
</dbReference>
<accession>A0A3D4T0B7</accession>
<feature type="domain" description="Amidohydrolase-related" evidence="9">
    <location>
        <begin position="53"/>
        <end position="378"/>
    </location>
</feature>
<evidence type="ECO:0000256" key="3">
    <source>
        <dbReference type="ARBA" id="ARBA00022801"/>
    </source>
</evidence>
<proteinExistence type="inferred from homology"/>
<keyword evidence="2 8" id="KW-0479">Metal-binding</keyword>
<feature type="binding site" evidence="8">
    <location>
        <position position="128"/>
    </location>
    <ligand>
        <name>Zn(2+)</name>
        <dbReference type="ChEBI" id="CHEBI:29105"/>
    </ligand>
</feature>
<feature type="binding site" evidence="7">
    <location>
        <begin position="307"/>
        <end position="309"/>
    </location>
    <ligand>
        <name>substrate</name>
    </ligand>
</feature>
<dbReference type="Gene3D" id="2.30.40.10">
    <property type="entry name" value="Urease, subunit C, domain 1"/>
    <property type="match status" value="1"/>
</dbReference>
<evidence type="ECO:0000259" key="9">
    <source>
        <dbReference type="Pfam" id="PF01979"/>
    </source>
</evidence>
<feature type="binding site" evidence="7">
    <location>
        <position position="250"/>
    </location>
    <ligand>
        <name>substrate</name>
    </ligand>
</feature>
<keyword evidence="3 5" id="KW-0378">Hydrolase</keyword>
<evidence type="ECO:0000313" key="10">
    <source>
        <dbReference type="EMBL" id="HCT14968.1"/>
    </source>
</evidence>
<protein>
    <submittedName>
        <fullName evidence="10">N-acetylglucosamine-6-phosphate deacetylase</fullName>
    </submittedName>
</protein>
<gene>
    <name evidence="10" type="ORF">DIW82_09355</name>
</gene>